<accession>A0ABU6FAG8</accession>
<gene>
    <name evidence="2" type="ORF">OKJ99_24225</name>
</gene>
<evidence type="ECO:0000313" key="2">
    <source>
        <dbReference type="EMBL" id="MEB8340607.1"/>
    </source>
</evidence>
<keyword evidence="3" id="KW-1185">Reference proteome</keyword>
<organism evidence="2 3">
    <name type="scientific">Streptomyces endophyticus</name>
    <dbReference type="NCBI Taxonomy" id="714166"/>
    <lineage>
        <taxon>Bacteria</taxon>
        <taxon>Bacillati</taxon>
        <taxon>Actinomycetota</taxon>
        <taxon>Actinomycetes</taxon>
        <taxon>Kitasatosporales</taxon>
        <taxon>Streptomycetaceae</taxon>
        <taxon>Streptomyces</taxon>
    </lineage>
</organism>
<sequence>MTDAVLRITEERVQLHTNSGEFEWALGDELVEIARDPAGVKAMEFTAALEFGASPQHRTDIGLRLYRAVFDAAPAGRWEELQDEASEKDPLHVRIDIECPALARLPWELMRDKRQTWSRNNRVLLRRGRRVGISTESPPELGPLRVLLVVCNPSDRRLLADQELAMIGAALTQLPGRVHTEVIDGPSLRELIAEVAHVRPHVLHFIGHGMRAVAGDTGGLHFNAAQPVIGPPDPHWEEPEESWTLGPEQMDHLYASWKPRLVVLNACRQAHAPAAEFADLIETCLERGSLAVVAMQADIESPAAAEFSHSLYQDLADARSIDAAVTAARNHLHIDDSDGPSWALPVLQCGVEDPRDVVRVEFGHPEPALTRWNKSWPFAELAMFVGRAKERRTGWWEHPDDADAAPPDRLLAITSARQKAGKTWLAKWCLLTCMLRGEDVTYADLADYTDRGDSDEPVTLGWPAVLRALREACTDDKRQPNAMHVTDFARFNQVLNLASQGGRRWAEGMPSPAFDLGQPFMVDADRHAEARRAEIFQAFLNTLRNRAVARRRPHLLAIDNVQRISESEFSDALLPLLLGPVQEAGGDFPLRILTVAPQSWPGFRHLQKFMEGSPVVLTDLQQPDYKRLAREFWERQRHENKVLRRQRFRDFEALLDGMNGLKGHQQSFHVGMYQRVLDTWLAMGDVDGMEEAG</sequence>
<comment type="caution">
    <text evidence="2">The sequence shown here is derived from an EMBL/GenBank/DDBJ whole genome shotgun (WGS) entry which is preliminary data.</text>
</comment>
<feature type="domain" description="CHAT" evidence="1">
    <location>
        <begin position="94"/>
        <end position="338"/>
    </location>
</feature>
<dbReference type="RefSeq" id="WP_326019478.1">
    <property type="nucleotide sequence ID" value="NZ_JAOZYC010000136.1"/>
</dbReference>
<dbReference type="Pfam" id="PF12770">
    <property type="entry name" value="CHAT"/>
    <property type="match status" value="1"/>
</dbReference>
<name>A0ABU6FAG8_9ACTN</name>
<reference evidence="2 3" key="1">
    <citation type="submission" date="2022-10" db="EMBL/GenBank/DDBJ databases">
        <authorList>
            <person name="Xie J."/>
            <person name="Shen N."/>
        </authorList>
    </citation>
    <scope>NUCLEOTIDE SEQUENCE [LARGE SCALE GENOMIC DNA]</scope>
    <source>
        <strain evidence="2 3">YIM65594</strain>
    </source>
</reference>
<dbReference type="InterPro" id="IPR024983">
    <property type="entry name" value="CHAT_dom"/>
</dbReference>
<evidence type="ECO:0000259" key="1">
    <source>
        <dbReference type="Pfam" id="PF12770"/>
    </source>
</evidence>
<evidence type="ECO:0000313" key="3">
    <source>
        <dbReference type="Proteomes" id="UP001354931"/>
    </source>
</evidence>
<proteinExistence type="predicted"/>
<dbReference type="Proteomes" id="UP001354931">
    <property type="component" value="Unassembled WGS sequence"/>
</dbReference>
<dbReference type="EMBL" id="JAOZYC010000136">
    <property type="protein sequence ID" value="MEB8340607.1"/>
    <property type="molecule type" value="Genomic_DNA"/>
</dbReference>
<protein>
    <submittedName>
        <fullName evidence="2">CHAT domain-containing protein</fullName>
    </submittedName>
</protein>